<keyword evidence="2" id="KW-1185">Reference proteome</keyword>
<dbReference type="InParanoid" id="G8JS07"/>
<dbReference type="EMBL" id="CP002499">
    <property type="protein sequence ID" value="AET38926.1"/>
    <property type="molecule type" value="Genomic_DNA"/>
</dbReference>
<proteinExistence type="predicted"/>
<evidence type="ECO:0000313" key="2">
    <source>
        <dbReference type="Proteomes" id="UP000006790"/>
    </source>
</evidence>
<protein>
    <submittedName>
        <fullName evidence="1">Uncharacterized protein</fullName>
    </submittedName>
</protein>
<sequence>MSGCKCDCLNFLPVSINSVLSSSPYGPAYLPCLLQSKTKSFGSQVWENLARDTDDMIGAGSSVHHVQSSNEMDGKCSRAIFIPDPTHGSLEAFARGPDPDPDVLPVCLFVFLFYYVFDLGGRWSRVDFRGHS</sequence>
<dbReference type="GeneID" id="11471056"/>
<organism evidence="1 2">
    <name type="scientific">Eremothecium cymbalariae (strain CBS 270.75 / DBVPG 7215 / KCTC 17166 / NRRL Y-17582)</name>
    <name type="common">Yeast</name>
    <dbReference type="NCBI Taxonomy" id="931890"/>
    <lineage>
        <taxon>Eukaryota</taxon>
        <taxon>Fungi</taxon>
        <taxon>Dikarya</taxon>
        <taxon>Ascomycota</taxon>
        <taxon>Saccharomycotina</taxon>
        <taxon>Saccharomycetes</taxon>
        <taxon>Saccharomycetales</taxon>
        <taxon>Saccharomycetaceae</taxon>
        <taxon>Eremothecium</taxon>
    </lineage>
</organism>
<dbReference type="AlphaFoldDB" id="G8JS07"/>
<dbReference type="HOGENOM" id="CLU_1917062_0_0_1"/>
<dbReference type="KEGG" id="erc:Ecym_3441"/>
<reference evidence="2" key="1">
    <citation type="journal article" date="2012" name="G3 (Bethesda)">
        <title>Pichia sorbitophila, an interspecies yeast hybrid reveals early steps of genome resolution following polyploidization.</title>
        <authorList>
            <person name="Leh Louis V."/>
            <person name="Despons L."/>
            <person name="Friedrich A."/>
            <person name="Martin T."/>
            <person name="Durrens P."/>
            <person name="Casaregola S."/>
            <person name="Neuveglise C."/>
            <person name="Fairhead C."/>
            <person name="Marck C."/>
            <person name="Cruz J.A."/>
            <person name="Straub M.L."/>
            <person name="Kugler V."/>
            <person name="Sacerdot C."/>
            <person name="Uzunov Z."/>
            <person name="Thierry A."/>
            <person name="Weiss S."/>
            <person name="Bleykasten C."/>
            <person name="De Montigny J."/>
            <person name="Jacques N."/>
            <person name="Jung P."/>
            <person name="Lemaire M."/>
            <person name="Mallet S."/>
            <person name="Morel G."/>
            <person name="Richard G.F."/>
            <person name="Sarkar A."/>
            <person name="Savel G."/>
            <person name="Schacherer J."/>
            <person name="Seret M.L."/>
            <person name="Talla E."/>
            <person name="Samson G."/>
            <person name="Jubin C."/>
            <person name="Poulain J."/>
            <person name="Vacherie B."/>
            <person name="Barbe V."/>
            <person name="Pelletier E."/>
            <person name="Sherman D.J."/>
            <person name="Westhof E."/>
            <person name="Weissenbach J."/>
            <person name="Baret P.V."/>
            <person name="Wincker P."/>
            <person name="Gaillardin C."/>
            <person name="Dujon B."/>
            <person name="Souciet J.L."/>
        </authorList>
    </citation>
    <scope>NUCLEOTIDE SEQUENCE [LARGE SCALE GENOMIC DNA]</scope>
    <source>
        <strain evidence="2">CBS 270.75 / DBVPG 7215 / KCTC 17166 / NRRL Y-17582</strain>
    </source>
</reference>
<name>G8JS07_ERECY</name>
<evidence type="ECO:0000313" key="1">
    <source>
        <dbReference type="EMBL" id="AET38926.1"/>
    </source>
</evidence>
<dbReference type="RefSeq" id="XP_003645743.1">
    <property type="nucleotide sequence ID" value="XM_003645695.1"/>
</dbReference>
<dbReference type="Proteomes" id="UP000006790">
    <property type="component" value="Chromosome 3"/>
</dbReference>
<accession>G8JS07</accession>
<gene>
    <name evidence="1" type="ordered locus">Ecym_3441</name>
</gene>